<dbReference type="AlphaFoldDB" id="A0A9Q8P9A7"/>
<dbReference type="KEGG" id="ffu:CLAFUR5_06245"/>
<keyword evidence="2" id="KW-1185">Reference proteome</keyword>
<reference evidence="1" key="1">
    <citation type="submission" date="2021-12" db="EMBL/GenBank/DDBJ databases">
        <authorList>
            <person name="Zaccaron A."/>
            <person name="Stergiopoulos I."/>
        </authorList>
    </citation>
    <scope>NUCLEOTIDE SEQUENCE</scope>
    <source>
        <strain evidence="1">Race5_Kim</strain>
    </source>
</reference>
<dbReference type="RefSeq" id="XP_047762456.1">
    <property type="nucleotide sequence ID" value="XM_047905393.1"/>
</dbReference>
<name>A0A9Q8P9A7_PASFU</name>
<organism evidence="1 2">
    <name type="scientific">Passalora fulva</name>
    <name type="common">Tomato leaf mold</name>
    <name type="synonym">Cladosporium fulvum</name>
    <dbReference type="NCBI Taxonomy" id="5499"/>
    <lineage>
        <taxon>Eukaryota</taxon>
        <taxon>Fungi</taxon>
        <taxon>Dikarya</taxon>
        <taxon>Ascomycota</taxon>
        <taxon>Pezizomycotina</taxon>
        <taxon>Dothideomycetes</taxon>
        <taxon>Dothideomycetidae</taxon>
        <taxon>Mycosphaerellales</taxon>
        <taxon>Mycosphaerellaceae</taxon>
        <taxon>Fulvia</taxon>
    </lineage>
</organism>
<proteinExistence type="predicted"/>
<dbReference type="EMBL" id="CP090167">
    <property type="protein sequence ID" value="UJO18090.1"/>
    <property type="molecule type" value="Genomic_DNA"/>
</dbReference>
<dbReference type="GeneID" id="71986123"/>
<protein>
    <submittedName>
        <fullName evidence="1">Uncharacterized protein</fullName>
    </submittedName>
</protein>
<dbReference type="Proteomes" id="UP000756132">
    <property type="component" value="Chromosome 5"/>
</dbReference>
<evidence type="ECO:0000313" key="1">
    <source>
        <dbReference type="EMBL" id="UJO18090.1"/>
    </source>
</evidence>
<evidence type="ECO:0000313" key="2">
    <source>
        <dbReference type="Proteomes" id="UP000756132"/>
    </source>
</evidence>
<reference evidence="1" key="2">
    <citation type="journal article" date="2022" name="Microb. Genom.">
        <title>A chromosome-scale genome assembly of the tomato pathogen Cladosporium fulvum reveals a compartmentalized genome architecture and the presence of a dispensable chromosome.</title>
        <authorList>
            <person name="Zaccaron A.Z."/>
            <person name="Chen L.H."/>
            <person name="Samaras A."/>
            <person name="Stergiopoulos I."/>
        </authorList>
    </citation>
    <scope>NUCLEOTIDE SEQUENCE</scope>
    <source>
        <strain evidence="1">Race5_Kim</strain>
    </source>
</reference>
<sequence>MLQFQPQMYPAAEFETMIYVSRQARHIYWLLPSQSGTKVNIFAKNGNTPGIIIFTAMYLIQTLFRPSKHFIDHGASVRGACSLWDNLQVLPRIIAVVEMPVNSGLLPNLIGIYVSQSGEGS</sequence>
<gene>
    <name evidence="1" type="ORF">CLAFUR5_06245</name>
</gene>
<accession>A0A9Q8P9A7</accession>